<feature type="compositionally biased region" description="Basic residues" evidence="5">
    <location>
        <begin position="224"/>
        <end position="239"/>
    </location>
</feature>
<reference evidence="7 8" key="1">
    <citation type="journal article" date="2012" name="Proc. Natl. Acad. Sci. U.S.A.">
        <title>Comparative genomics of Ceriporiopsis subvermispora and Phanerochaete chrysosporium provide insight into selective ligninolysis.</title>
        <authorList>
            <person name="Fernandez-Fueyo E."/>
            <person name="Ruiz-Duenas F.J."/>
            <person name="Ferreira P."/>
            <person name="Floudas D."/>
            <person name="Hibbett D.S."/>
            <person name="Canessa P."/>
            <person name="Larrondo L.F."/>
            <person name="James T.Y."/>
            <person name="Seelenfreund D."/>
            <person name="Lobos S."/>
            <person name="Polanco R."/>
            <person name="Tello M."/>
            <person name="Honda Y."/>
            <person name="Watanabe T."/>
            <person name="Watanabe T."/>
            <person name="Ryu J.S."/>
            <person name="Kubicek C.P."/>
            <person name="Schmoll M."/>
            <person name="Gaskell J."/>
            <person name="Hammel K.E."/>
            <person name="St John F.J."/>
            <person name="Vanden Wymelenberg A."/>
            <person name="Sabat G."/>
            <person name="Splinter BonDurant S."/>
            <person name="Syed K."/>
            <person name="Yadav J.S."/>
            <person name="Doddapaneni H."/>
            <person name="Subramanian V."/>
            <person name="Lavin J.L."/>
            <person name="Oguiza J.A."/>
            <person name="Perez G."/>
            <person name="Pisabarro A.G."/>
            <person name="Ramirez L."/>
            <person name="Santoyo F."/>
            <person name="Master E."/>
            <person name="Coutinho P.M."/>
            <person name="Henrissat B."/>
            <person name="Lombard V."/>
            <person name="Magnuson J.K."/>
            <person name="Kuees U."/>
            <person name="Hori C."/>
            <person name="Igarashi K."/>
            <person name="Samejima M."/>
            <person name="Held B.W."/>
            <person name="Barry K.W."/>
            <person name="LaButti K.M."/>
            <person name="Lapidus A."/>
            <person name="Lindquist E.A."/>
            <person name="Lucas S.M."/>
            <person name="Riley R."/>
            <person name="Salamov A.A."/>
            <person name="Hoffmeister D."/>
            <person name="Schwenk D."/>
            <person name="Hadar Y."/>
            <person name="Yarden O."/>
            <person name="de Vries R.P."/>
            <person name="Wiebenga A."/>
            <person name="Stenlid J."/>
            <person name="Eastwood D."/>
            <person name="Grigoriev I.V."/>
            <person name="Berka R.M."/>
            <person name="Blanchette R.A."/>
            <person name="Kersten P."/>
            <person name="Martinez A.T."/>
            <person name="Vicuna R."/>
            <person name="Cullen D."/>
        </authorList>
    </citation>
    <scope>NUCLEOTIDE SEQUENCE [LARGE SCALE GENOMIC DNA]</scope>
    <source>
        <strain evidence="7 8">B</strain>
    </source>
</reference>
<evidence type="ECO:0000256" key="3">
    <source>
        <dbReference type="ARBA" id="ARBA00022833"/>
    </source>
</evidence>
<dbReference type="SUPFAM" id="SSF57850">
    <property type="entry name" value="RING/U-box"/>
    <property type="match status" value="1"/>
</dbReference>
<evidence type="ECO:0000259" key="6">
    <source>
        <dbReference type="PROSITE" id="PS50089"/>
    </source>
</evidence>
<feature type="domain" description="RING-type" evidence="6">
    <location>
        <begin position="4"/>
        <end position="48"/>
    </location>
</feature>
<accession>M2RK82</accession>
<dbReference type="EMBL" id="KB445794">
    <property type="protein sequence ID" value="EMD39241.1"/>
    <property type="molecule type" value="Genomic_DNA"/>
</dbReference>
<proteinExistence type="predicted"/>
<gene>
    <name evidence="7" type="ORF">CERSUDRAFT_81989</name>
</gene>
<dbReference type="InterPro" id="IPR013083">
    <property type="entry name" value="Znf_RING/FYVE/PHD"/>
</dbReference>
<dbReference type="GO" id="GO:0008270">
    <property type="term" value="F:zinc ion binding"/>
    <property type="evidence" value="ECO:0007669"/>
    <property type="project" value="UniProtKB-KW"/>
</dbReference>
<dbReference type="Proteomes" id="UP000016930">
    <property type="component" value="Unassembled WGS sequence"/>
</dbReference>
<protein>
    <recommendedName>
        <fullName evidence="6">RING-type domain-containing protein</fullName>
    </recommendedName>
</protein>
<dbReference type="SMART" id="SM00184">
    <property type="entry name" value="RING"/>
    <property type="match status" value="1"/>
</dbReference>
<dbReference type="STRING" id="914234.M2RK82"/>
<dbReference type="InterPro" id="IPR001841">
    <property type="entry name" value="Znf_RING"/>
</dbReference>
<feature type="compositionally biased region" description="Low complexity" evidence="5">
    <location>
        <begin position="199"/>
        <end position="222"/>
    </location>
</feature>
<dbReference type="AlphaFoldDB" id="M2RK82"/>
<dbReference type="Gene3D" id="3.30.40.10">
    <property type="entry name" value="Zinc/RING finger domain, C3HC4 (zinc finger)"/>
    <property type="match status" value="1"/>
</dbReference>
<keyword evidence="3" id="KW-0862">Zinc</keyword>
<sequence>MPTCVICLDTLKDPAALPCGHVFCYGCITRVAAAVTPYTAQHFCPTCKHPYMTTQLDPAFIPTYLRQHITPSVRKLQLDYTMPPGPASASPNDIDALRAENASLRTCCYVWRRRAAVHASATLGLVGLARLTRDHALKLKAEKDMMQSRYDELKKRYDITQVYPAYSRHSPFCSHADDEAMDSDSVLCDECRRAASRSPSLARLPSPSPSEKSYYSECSECSLGKRRRARSLERPRKRPTPASRSSSVPPSDSSSATLVKTEVSV</sequence>
<evidence type="ECO:0000256" key="1">
    <source>
        <dbReference type="ARBA" id="ARBA00022723"/>
    </source>
</evidence>
<evidence type="ECO:0000256" key="2">
    <source>
        <dbReference type="ARBA" id="ARBA00022771"/>
    </source>
</evidence>
<evidence type="ECO:0000256" key="4">
    <source>
        <dbReference type="PROSITE-ProRule" id="PRU00175"/>
    </source>
</evidence>
<dbReference type="PROSITE" id="PS50089">
    <property type="entry name" value="ZF_RING_2"/>
    <property type="match status" value="1"/>
</dbReference>
<keyword evidence="2 4" id="KW-0863">Zinc-finger</keyword>
<dbReference type="HOGENOM" id="CLU_078283_0_0_1"/>
<feature type="compositionally biased region" description="Low complexity" evidence="5">
    <location>
        <begin position="240"/>
        <end position="255"/>
    </location>
</feature>
<dbReference type="Pfam" id="PF15227">
    <property type="entry name" value="zf-C3HC4_4"/>
    <property type="match status" value="1"/>
</dbReference>
<keyword evidence="8" id="KW-1185">Reference proteome</keyword>
<feature type="region of interest" description="Disordered" evidence="5">
    <location>
        <begin position="199"/>
        <end position="265"/>
    </location>
</feature>
<name>M2RK82_CERS8</name>
<evidence type="ECO:0000256" key="5">
    <source>
        <dbReference type="SAM" id="MobiDB-lite"/>
    </source>
</evidence>
<organism evidence="7 8">
    <name type="scientific">Ceriporiopsis subvermispora (strain B)</name>
    <name type="common">White-rot fungus</name>
    <name type="synonym">Gelatoporia subvermispora</name>
    <dbReference type="NCBI Taxonomy" id="914234"/>
    <lineage>
        <taxon>Eukaryota</taxon>
        <taxon>Fungi</taxon>
        <taxon>Dikarya</taxon>
        <taxon>Basidiomycota</taxon>
        <taxon>Agaricomycotina</taxon>
        <taxon>Agaricomycetes</taxon>
        <taxon>Polyporales</taxon>
        <taxon>Gelatoporiaceae</taxon>
        <taxon>Gelatoporia</taxon>
    </lineage>
</organism>
<dbReference type="OrthoDB" id="6270329at2759"/>
<keyword evidence="1" id="KW-0479">Metal-binding</keyword>
<dbReference type="InterPro" id="IPR017907">
    <property type="entry name" value="Znf_RING_CS"/>
</dbReference>
<evidence type="ECO:0000313" key="7">
    <source>
        <dbReference type="EMBL" id="EMD39241.1"/>
    </source>
</evidence>
<evidence type="ECO:0000313" key="8">
    <source>
        <dbReference type="Proteomes" id="UP000016930"/>
    </source>
</evidence>
<dbReference type="PROSITE" id="PS00518">
    <property type="entry name" value="ZF_RING_1"/>
    <property type="match status" value="1"/>
</dbReference>